<keyword evidence="2" id="KW-0547">Nucleotide-binding</keyword>
<feature type="compositionally biased region" description="Basic and acidic residues" evidence="4">
    <location>
        <begin position="293"/>
        <end position="303"/>
    </location>
</feature>
<evidence type="ECO:0000256" key="2">
    <source>
        <dbReference type="ARBA" id="ARBA00022741"/>
    </source>
</evidence>
<evidence type="ECO:0000256" key="3">
    <source>
        <dbReference type="ARBA" id="ARBA00023134"/>
    </source>
</evidence>
<evidence type="ECO:0000256" key="4">
    <source>
        <dbReference type="SAM" id="MobiDB-lite"/>
    </source>
</evidence>
<organism evidence="6 7">
    <name type="scientific">Scomber scombrus</name>
    <name type="common">Atlantic mackerel</name>
    <name type="synonym">Scomber vernalis</name>
    <dbReference type="NCBI Taxonomy" id="13677"/>
    <lineage>
        <taxon>Eukaryota</taxon>
        <taxon>Metazoa</taxon>
        <taxon>Chordata</taxon>
        <taxon>Craniata</taxon>
        <taxon>Vertebrata</taxon>
        <taxon>Euteleostomi</taxon>
        <taxon>Actinopterygii</taxon>
        <taxon>Neopterygii</taxon>
        <taxon>Teleostei</taxon>
        <taxon>Neoteleostei</taxon>
        <taxon>Acanthomorphata</taxon>
        <taxon>Pelagiaria</taxon>
        <taxon>Scombriformes</taxon>
        <taxon>Scombridae</taxon>
        <taxon>Scomber</taxon>
    </lineage>
</organism>
<dbReference type="SUPFAM" id="SSF52540">
    <property type="entry name" value="P-loop containing nucleoside triphosphate hydrolases"/>
    <property type="match status" value="1"/>
</dbReference>
<evidence type="ECO:0000313" key="7">
    <source>
        <dbReference type="Proteomes" id="UP001314229"/>
    </source>
</evidence>
<dbReference type="CDD" id="cd01852">
    <property type="entry name" value="AIG1"/>
    <property type="match status" value="1"/>
</dbReference>
<dbReference type="PROSITE" id="PS51720">
    <property type="entry name" value="G_AIG1"/>
    <property type="match status" value="1"/>
</dbReference>
<dbReference type="PANTHER" id="PTHR10903">
    <property type="entry name" value="GTPASE, IMAP FAMILY MEMBER-RELATED"/>
    <property type="match status" value="1"/>
</dbReference>
<dbReference type="FunFam" id="3.40.50.300:FF:000366">
    <property type="entry name" value="GTPase, IMAP family member 2"/>
    <property type="match status" value="1"/>
</dbReference>
<evidence type="ECO:0000259" key="5">
    <source>
        <dbReference type="PROSITE" id="PS51720"/>
    </source>
</evidence>
<dbReference type="InterPro" id="IPR045058">
    <property type="entry name" value="GIMA/IAN/Toc"/>
</dbReference>
<dbReference type="EMBL" id="CAWUFR010000807">
    <property type="protein sequence ID" value="CAK6981337.1"/>
    <property type="molecule type" value="Genomic_DNA"/>
</dbReference>
<keyword evidence="3" id="KW-0342">GTP-binding</keyword>
<feature type="compositionally biased region" description="Basic and acidic residues" evidence="4">
    <location>
        <begin position="270"/>
        <end position="285"/>
    </location>
</feature>
<comment type="caution">
    <text evidence="6">The sequence shown here is derived from an EMBL/GenBank/DDBJ whole genome shotgun (WGS) entry which is preliminary data.</text>
</comment>
<comment type="similarity">
    <text evidence="1">Belongs to the TRAFAC class TrmE-Era-EngA-EngB-Septin-like GTPase superfamily. AIG1/Toc34/Toc159-like paraseptin GTPase family. IAN subfamily.</text>
</comment>
<feature type="non-terminal residue" evidence="6">
    <location>
        <position position="1"/>
    </location>
</feature>
<keyword evidence="7" id="KW-1185">Reference proteome</keyword>
<dbReference type="GO" id="GO:0005525">
    <property type="term" value="F:GTP binding"/>
    <property type="evidence" value="ECO:0007669"/>
    <property type="project" value="UniProtKB-KW"/>
</dbReference>
<protein>
    <submittedName>
        <fullName evidence="6">GTPase IMAP family member 9-like</fullName>
    </submittedName>
</protein>
<evidence type="ECO:0000256" key="1">
    <source>
        <dbReference type="ARBA" id="ARBA00008535"/>
    </source>
</evidence>
<dbReference type="Proteomes" id="UP001314229">
    <property type="component" value="Unassembled WGS sequence"/>
</dbReference>
<sequence length="350" mass="40123">LICSSLFETKMNSKLFKKDFWLTLPTFGTGRQQRFSRHLSIGPISPAARTLPTAFNNNELIRIVMVGKTGAGKSATGNTILGEKCFKSEFSLTSLTKVCEKAFSEVDGHKIAVIDTPGLFDTRYIEEETIKNIGKSIAYASPGPHIFLIIIKLDRFTEEEKQTVQKIQEIFGEEANKYSMVLFTHGDLLKGKPIEEFLDVNKDLKELVEKCKGQYHVFNNELKNRCQVSKLLQKIRNINDLNGGSYYTTEMFQKTERVIEEEKQRILKEREEQHRNEREELRREINQQNVREASGDRESEKKVKEGFTKLKGKHENTARKHAEKCERVLKLITAIVPVVASLFVPALRLI</sequence>
<name>A0AAV1QA65_SCOSC</name>
<dbReference type="PANTHER" id="PTHR10903:SF112">
    <property type="entry name" value="SI:CH211-113E8.5"/>
    <property type="match status" value="1"/>
</dbReference>
<dbReference type="AlphaFoldDB" id="A0AAV1QA65"/>
<dbReference type="Pfam" id="PF04548">
    <property type="entry name" value="AIG1"/>
    <property type="match status" value="1"/>
</dbReference>
<gene>
    <name evidence="6" type="ORF">FSCOSCO3_A003265</name>
</gene>
<accession>A0AAV1QA65</accession>
<feature type="region of interest" description="Disordered" evidence="4">
    <location>
        <begin position="270"/>
        <end position="303"/>
    </location>
</feature>
<dbReference type="Gene3D" id="3.40.50.300">
    <property type="entry name" value="P-loop containing nucleotide triphosphate hydrolases"/>
    <property type="match status" value="1"/>
</dbReference>
<proteinExistence type="inferred from homology"/>
<evidence type="ECO:0000313" key="6">
    <source>
        <dbReference type="EMBL" id="CAK6981337.1"/>
    </source>
</evidence>
<reference evidence="6 7" key="1">
    <citation type="submission" date="2024-01" db="EMBL/GenBank/DDBJ databases">
        <authorList>
            <person name="Alioto T."/>
            <person name="Alioto T."/>
            <person name="Gomez Garrido J."/>
        </authorList>
    </citation>
    <scope>NUCLEOTIDE SEQUENCE [LARGE SCALE GENOMIC DNA]</scope>
</reference>
<dbReference type="InterPro" id="IPR006703">
    <property type="entry name" value="G_AIG1"/>
</dbReference>
<feature type="domain" description="AIG1-type G" evidence="5">
    <location>
        <begin position="58"/>
        <end position="256"/>
    </location>
</feature>
<dbReference type="InterPro" id="IPR027417">
    <property type="entry name" value="P-loop_NTPase"/>
</dbReference>